<comment type="caution">
    <text evidence="2">The sequence shown here is derived from an EMBL/GenBank/DDBJ whole genome shotgun (WGS) entry which is preliminary data.</text>
</comment>
<dbReference type="InterPro" id="IPR027405">
    <property type="entry name" value="YidB-like"/>
</dbReference>
<organism evidence="2 3">
    <name type="scientific">Teichococcus globiformis</name>
    <dbReference type="NCBI Taxonomy" id="2307229"/>
    <lineage>
        <taxon>Bacteria</taxon>
        <taxon>Pseudomonadati</taxon>
        <taxon>Pseudomonadota</taxon>
        <taxon>Alphaproteobacteria</taxon>
        <taxon>Acetobacterales</taxon>
        <taxon>Roseomonadaceae</taxon>
        <taxon>Roseomonas</taxon>
    </lineage>
</organism>
<feature type="region of interest" description="Disordered" evidence="1">
    <location>
        <begin position="36"/>
        <end position="121"/>
    </location>
</feature>
<dbReference type="EMBL" id="JBHRTN010000010">
    <property type="protein sequence ID" value="MFC3125625.1"/>
    <property type="molecule type" value="Genomic_DNA"/>
</dbReference>
<dbReference type="RefSeq" id="WP_379596449.1">
    <property type="nucleotide sequence ID" value="NZ_JBHRTN010000010.1"/>
</dbReference>
<keyword evidence="3" id="KW-1185">Reference proteome</keyword>
<dbReference type="Proteomes" id="UP001595593">
    <property type="component" value="Unassembled WGS sequence"/>
</dbReference>
<gene>
    <name evidence="2" type="ORF">ACFOD4_11165</name>
</gene>
<name>A0ABV7FZI5_9PROT</name>
<sequence>MSEFFGGQRGGGLGGGLSNGVKMAAIALLVQQLMKHARSQQDQPSGMGHGGTPGPAGLPGGASSGGQGGIGDVLGGLLRGDSRQHQPEAPGQGGQGLPPYQVPGQQGDQRTGGSASPGGGLADVLGGLLGGGGQPGAGGAGMGGGLGGVLGSILGGGMGGAAGGRGMGGSGSGANAGLGGLLGGLAGMLGGMRRQGFAEEVDSWVSPGANREIPLSALEREFDPAELDQVAVQLGTDRQSLLEELRRTMPELVDRMTPQGQVPEREDELGQGGVGELLGSLLRPREPGGPGSTPRA</sequence>
<dbReference type="Pfam" id="PF20159">
    <property type="entry name" value="YidB"/>
    <property type="match status" value="1"/>
</dbReference>
<feature type="region of interest" description="Disordered" evidence="1">
    <location>
        <begin position="255"/>
        <end position="296"/>
    </location>
</feature>
<feature type="compositionally biased region" description="Low complexity" evidence="1">
    <location>
        <begin position="97"/>
        <end position="107"/>
    </location>
</feature>
<evidence type="ECO:0000256" key="1">
    <source>
        <dbReference type="SAM" id="MobiDB-lite"/>
    </source>
</evidence>
<evidence type="ECO:0000313" key="2">
    <source>
        <dbReference type="EMBL" id="MFC3125625.1"/>
    </source>
</evidence>
<proteinExistence type="predicted"/>
<reference evidence="3" key="1">
    <citation type="journal article" date="2019" name="Int. J. Syst. Evol. Microbiol.">
        <title>The Global Catalogue of Microorganisms (GCM) 10K type strain sequencing project: providing services to taxonomists for standard genome sequencing and annotation.</title>
        <authorList>
            <consortium name="The Broad Institute Genomics Platform"/>
            <consortium name="The Broad Institute Genome Sequencing Center for Infectious Disease"/>
            <person name="Wu L."/>
            <person name="Ma J."/>
        </authorList>
    </citation>
    <scope>NUCLEOTIDE SEQUENCE [LARGE SCALE GENOMIC DNA]</scope>
    <source>
        <strain evidence="3">KCTC 52094</strain>
    </source>
</reference>
<evidence type="ECO:0000313" key="3">
    <source>
        <dbReference type="Proteomes" id="UP001595593"/>
    </source>
</evidence>
<protein>
    <submittedName>
        <fullName evidence="2">YidB family protein</fullName>
    </submittedName>
</protein>
<dbReference type="InterPro" id="IPR045372">
    <property type="entry name" value="YidB"/>
</dbReference>
<feature type="compositionally biased region" description="Gly residues" evidence="1">
    <location>
        <begin position="47"/>
        <end position="78"/>
    </location>
</feature>
<accession>A0ABV7FZI5</accession>
<dbReference type="Gene3D" id="1.10.10.690">
    <property type="entry name" value="YidB-like"/>
    <property type="match status" value="1"/>
</dbReference>
<dbReference type="SUPFAM" id="SSF140804">
    <property type="entry name" value="YidB-like"/>
    <property type="match status" value="1"/>
</dbReference>